<dbReference type="Proteomes" id="UP000091956">
    <property type="component" value="Unassembled WGS sequence"/>
</dbReference>
<dbReference type="STRING" id="342668.A0A1B8GFZ0"/>
<feature type="compositionally biased region" description="Polar residues" evidence="2">
    <location>
        <begin position="390"/>
        <end position="403"/>
    </location>
</feature>
<dbReference type="InterPro" id="IPR009880">
    <property type="entry name" value="Glyoxal_oxidase_N"/>
</dbReference>
<proteinExistence type="predicted"/>
<keyword evidence="6" id="KW-1185">Reference proteome</keyword>
<dbReference type="OrthoDB" id="2019572at2759"/>
<feature type="domain" description="WSC" evidence="4">
    <location>
        <begin position="521"/>
        <end position="616"/>
    </location>
</feature>
<dbReference type="SUPFAM" id="SSF81296">
    <property type="entry name" value="E set domains"/>
    <property type="match status" value="1"/>
</dbReference>
<dbReference type="AlphaFoldDB" id="A0A1B8GFZ0"/>
<dbReference type="InterPro" id="IPR013783">
    <property type="entry name" value="Ig-like_fold"/>
</dbReference>
<dbReference type="InterPro" id="IPR037293">
    <property type="entry name" value="Gal_Oxidase_central_sf"/>
</dbReference>
<accession>A0A1B8GFZ0</accession>
<feature type="domain" description="WSC" evidence="4">
    <location>
        <begin position="409"/>
        <end position="503"/>
    </location>
</feature>
<dbReference type="InterPro" id="IPR002889">
    <property type="entry name" value="WSC_carb-bd"/>
</dbReference>
<dbReference type="GeneID" id="28839574"/>
<feature type="signal peptide" evidence="3">
    <location>
        <begin position="1"/>
        <end position="24"/>
    </location>
</feature>
<dbReference type="Gene3D" id="2.60.40.10">
    <property type="entry name" value="Immunoglobulins"/>
    <property type="match status" value="1"/>
</dbReference>
<evidence type="ECO:0000313" key="5">
    <source>
        <dbReference type="EMBL" id="OBT94741.1"/>
    </source>
</evidence>
<keyword evidence="1 3" id="KW-0732">Signal</keyword>
<feature type="domain" description="WSC" evidence="4">
    <location>
        <begin position="148"/>
        <end position="245"/>
    </location>
</feature>
<dbReference type="Gene3D" id="2.130.10.80">
    <property type="entry name" value="Galactose oxidase/kelch, beta-propeller"/>
    <property type="match status" value="1"/>
</dbReference>
<dbReference type="PROSITE" id="PS51212">
    <property type="entry name" value="WSC"/>
    <property type="match status" value="5"/>
</dbReference>
<dbReference type="PANTHER" id="PTHR32208">
    <property type="entry name" value="SECRETED PROTEIN-RELATED"/>
    <property type="match status" value="1"/>
</dbReference>
<evidence type="ECO:0000256" key="3">
    <source>
        <dbReference type="SAM" id="SignalP"/>
    </source>
</evidence>
<reference evidence="6" key="2">
    <citation type="journal article" date="2018" name="Nat. Commun.">
        <title>Extreme sensitivity to ultraviolet light in the fungal pathogen causing white-nose syndrome of bats.</title>
        <authorList>
            <person name="Palmer J.M."/>
            <person name="Drees K.P."/>
            <person name="Foster J.T."/>
            <person name="Lindner D.L."/>
        </authorList>
    </citation>
    <scope>NUCLEOTIDE SEQUENCE [LARGE SCALE GENOMIC DNA]</scope>
    <source>
        <strain evidence="6">UAMH 10579</strain>
    </source>
</reference>
<evidence type="ECO:0000256" key="2">
    <source>
        <dbReference type="SAM" id="MobiDB-lite"/>
    </source>
</evidence>
<organism evidence="5 6">
    <name type="scientific">Pseudogymnoascus verrucosus</name>
    <dbReference type="NCBI Taxonomy" id="342668"/>
    <lineage>
        <taxon>Eukaryota</taxon>
        <taxon>Fungi</taxon>
        <taxon>Dikarya</taxon>
        <taxon>Ascomycota</taxon>
        <taxon>Pezizomycotina</taxon>
        <taxon>Leotiomycetes</taxon>
        <taxon>Thelebolales</taxon>
        <taxon>Thelebolaceae</taxon>
        <taxon>Pseudogymnoascus</taxon>
    </lineage>
</organism>
<dbReference type="PANTHER" id="PTHR32208:SF105">
    <property type="entry name" value="COPPER RADICAL OXIDASE"/>
    <property type="match status" value="1"/>
</dbReference>
<feature type="domain" description="WSC" evidence="4">
    <location>
        <begin position="35"/>
        <end position="126"/>
    </location>
</feature>
<dbReference type="InterPro" id="IPR011043">
    <property type="entry name" value="Gal_Oxase/kelch_b-propeller"/>
</dbReference>
<evidence type="ECO:0000313" key="6">
    <source>
        <dbReference type="Proteomes" id="UP000091956"/>
    </source>
</evidence>
<dbReference type="RefSeq" id="XP_018128474.1">
    <property type="nucleotide sequence ID" value="XM_018275641.1"/>
</dbReference>
<sequence length="1133" mass="117853">MAPPLLQLGSLSLLLLSAVTPSLAASVNTASLPTNWSYKGCYVDSVAARVLSGSAYNSDTQTEEACASYCDTKGFKYAGVEYGVECYCGNTLTSALGAETDCAMTCGGDANELCGGPNRMNVFENTAISASTPVTTPVPANTNVAVAGWTAGGCYTDTVAARSLPQGVPVAGNAPMTVELCLAACQAAGYKIAGVEYASQCYCGNAFANGGALAPDGNALCNMPCDGNAAEMCGGPDRLNVFFFGDSSNTGTGTTTAPPVTTPLPSTSAVAVAGWTAGGCYTDTVAARSLPQGVPVAGNAPMTVELCLAACQAAGYKIAGVEYASQCYCGNAFANGGALAPDGNALCNMPCDGNKAEMCGGPDRLNVFFYSGSGSTTVSGTGTGTGTTTAPPTNTQPAGSGTATKLPAGWSYKGCWVDNNQGRIMNGPQADLTTMTIESCIATCVAAGYAIAGLQYSSQCFCDNLLKNSATLAAVDTMCSTPCSGSSVEICGGGNLDSVYASRDIEVIGPAAPQKSALPGLWQYKGCLMDQDPKSLPEKIVYTGTNTPNKCLKACSDYGYNAAGMEYGEECYCGDKSDPSKQGAKLVAESDCSTPCPGDARYLCGAGNRLSYYEWVGAPIQNYGFPQGAAAGEYVLLGTAPVIALITTQGLNGKVTFVEKSGTSTTPGSTGAYEWDPSTNTFRTMHVKTDVFCSAGLVLPDKVGRQINIGGWSGDSTYGIRLYWPDGSPGKPSVNDWQENYQELALQNGRWYPSAMVMANGSILVVGGENGSNGPPVPTLELLPRAGGTLYMEWLQRTDPYNLYPFLAVLPSGGIFVAYYNEAIILDEKTFATQKKLPNIPGAVNNPLGGRTYPLEGTMVLLPQHAPYTDPLGVLICGGSTPYGGFAIDNCVSTVPEATNPTWVIEKMPSKRVMSCICALPDGTYLILNGAHVGVAGFGLASDPNHNALLYDPSKPINSRISIMANTTIDRFYHSEAILLQDGRVLVTGSDPETDGLQQEYRIEAFIPPYLKTGRPVPSYTITNKDWKYGATITVTVTLPSGGVPKFSLMGAESSTHGNSMGQRTIFPAFKCTGNTCTITAPPNAHVSPPGWHQLFLLEGGVPSKSQYVRIGGDPGNLGAWPKLSDFNVPGSG</sequence>
<dbReference type="Pfam" id="PF07250">
    <property type="entry name" value="Glyoxal_oxid_N"/>
    <property type="match status" value="1"/>
</dbReference>
<dbReference type="CDD" id="cd02851">
    <property type="entry name" value="E_set_GO_C"/>
    <property type="match status" value="1"/>
</dbReference>
<dbReference type="Pfam" id="PF01822">
    <property type="entry name" value="WSC"/>
    <property type="match status" value="5"/>
</dbReference>
<evidence type="ECO:0000256" key="1">
    <source>
        <dbReference type="ARBA" id="ARBA00022729"/>
    </source>
</evidence>
<name>A0A1B8GFZ0_9PEZI</name>
<dbReference type="SUPFAM" id="SSF50965">
    <property type="entry name" value="Galactose oxidase, central domain"/>
    <property type="match status" value="1"/>
</dbReference>
<dbReference type="InterPro" id="IPR015202">
    <property type="entry name" value="GO-like_E_set"/>
</dbReference>
<dbReference type="InterPro" id="IPR014756">
    <property type="entry name" value="Ig_E-set"/>
</dbReference>
<feature type="region of interest" description="Disordered" evidence="2">
    <location>
        <begin position="379"/>
        <end position="404"/>
    </location>
</feature>
<dbReference type="SMART" id="SM00321">
    <property type="entry name" value="WSC"/>
    <property type="match status" value="5"/>
</dbReference>
<protein>
    <recommendedName>
        <fullName evidence="4">WSC domain-containing protein</fullName>
    </recommendedName>
</protein>
<evidence type="ECO:0000259" key="4">
    <source>
        <dbReference type="PROSITE" id="PS51212"/>
    </source>
</evidence>
<reference evidence="5 6" key="1">
    <citation type="submission" date="2016-03" db="EMBL/GenBank/DDBJ databases">
        <title>Comparative genomics of Pseudogymnoascus destructans, the fungus causing white-nose syndrome of bats.</title>
        <authorList>
            <person name="Palmer J.M."/>
            <person name="Drees K.P."/>
            <person name="Foster J.T."/>
            <person name="Lindner D.L."/>
        </authorList>
    </citation>
    <scope>NUCLEOTIDE SEQUENCE [LARGE SCALE GENOMIC DNA]</scope>
    <source>
        <strain evidence="5 6">UAMH 10579</strain>
    </source>
</reference>
<dbReference type="EMBL" id="KV460241">
    <property type="protein sequence ID" value="OBT94741.1"/>
    <property type="molecule type" value="Genomic_DNA"/>
</dbReference>
<gene>
    <name evidence="5" type="ORF">VE01_06188</name>
</gene>
<feature type="chain" id="PRO_5008608646" description="WSC domain-containing protein" evidence="3">
    <location>
        <begin position="25"/>
        <end position="1133"/>
    </location>
</feature>
<dbReference type="Pfam" id="PF09118">
    <property type="entry name" value="GO-like_E_set"/>
    <property type="match status" value="1"/>
</dbReference>
<feature type="domain" description="WSC" evidence="4">
    <location>
        <begin position="274"/>
        <end position="371"/>
    </location>
</feature>